<dbReference type="EMBL" id="GBXM01041246">
    <property type="protein sequence ID" value="JAH67331.1"/>
    <property type="molecule type" value="Transcribed_RNA"/>
</dbReference>
<reference evidence="1" key="1">
    <citation type="submission" date="2014-11" db="EMBL/GenBank/DDBJ databases">
        <authorList>
            <person name="Amaro Gonzalez C."/>
        </authorList>
    </citation>
    <scope>NUCLEOTIDE SEQUENCE</scope>
</reference>
<proteinExistence type="predicted"/>
<sequence>MMKSRAPQRAQRWRRNSWHREWHLPAHGILPVFVLGSYEDPEKKQKP</sequence>
<dbReference type="AlphaFoldDB" id="A0A0E9UNK1"/>
<accession>A0A0E9UNK1</accession>
<reference evidence="1" key="2">
    <citation type="journal article" date="2015" name="Fish Shellfish Immunol.">
        <title>Early steps in the European eel (Anguilla anguilla)-Vibrio vulnificus interaction in the gills: Role of the RtxA13 toxin.</title>
        <authorList>
            <person name="Callol A."/>
            <person name="Pajuelo D."/>
            <person name="Ebbesson L."/>
            <person name="Teles M."/>
            <person name="MacKenzie S."/>
            <person name="Amaro C."/>
        </authorList>
    </citation>
    <scope>NUCLEOTIDE SEQUENCE</scope>
</reference>
<evidence type="ECO:0000313" key="1">
    <source>
        <dbReference type="EMBL" id="JAH67331.1"/>
    </source>
</evidence>
<name>A0A0E9UNK1_ANGAN</name>
<organism evidence="1">
    <name type="scientific">Anguilla anguilla</name>
    <name type="common">European freshwater eel</name>
    <name type="synonym">Muraena anguilla</name>
    <dbReference type="NCBI Taxonomy" id="7936"/>
    <lineage>
        <taxon>Eukaryota</taxon>
        <taxon>Metazoa</taxon>
        <taxon>Chordata</taxon>
        <taxon>Craniata</taxon>
        <taxon>Vertebrata</taxon>
        <taxon>Euteleostomi</taxon>
        <taxon>Actinopterygii</taxon>
        <taxon>Neopterygii</taxon>
        <taxon>Teleostei</taxon>
        <taxon>Anguilliformes</taxon>
        <taxon>Anguillidae</taxon>
        <taxon>Anguilla</taxon>
    </lineage>
</organism>
<protein>
    <submittedName>
        <fullName evidence="1">Uncharacterized protein</fullName>
    </submittedName>
</protein>